<gene>
    <name evidence="2" type="ordered locus">SSGZ1_1265</name>
</gene>
<name>D5AIQ7_STRGZ</name>
<feature type="region of interest" description="Disordered" evidence="1">
    <location>
        <begin position="17"/>
        <end position="39"/>
    </location>
</feature>
<dbReference type="EMBL" id="CP000837">
    <property type="protein sequence ID" value="ADE31722.1"/>
    <property type="molecule type" value="Genomic_DNA"/>
</dbReference>
<dbReference type="HOGENOM" id="CLU_3349379_0_0_9"/>
<sequence>MNMVWHHVSLNDFHHTKRMKKKTFSESENHNQRSIKVVH</sequence>
<evidence type="ECO:0000313" key="3">
    <source>
        <dbReference type="Proteomes" id="UP000002359"/>
    </source>
</evidence>
<proteinExistence type="predicted"/>
<protein>
    <submittedName>
        <fullName evidence="2">Uncharacterized protein</fullName>
    </submittedName>
</protein>
<dbReference type="AlphaFoldDB" id="D5AIQ7"/>
<accession>D5AIQ7</accession>
<evidence type="ECO:0000256" key="1">
    <source>
        <dbReference type="SAM" id="MobiDB-lite"/>
    </source>
</evidence>
<organism evidence="2 3">
    <name type="scientific">Streptococcus suis (strain GZ1)</name>
    <dbReference type="NCBI Taxonomy" id="423211"/>
    <lineage>
        <taxon>Bacteria</taxon>
        <taxon>Bacillati</taxon>
        <taxon>Bacillota</taxon>
        <taxon>Bacilli</taxon>
        <taxon>Lactobacillales</taxon>
        <taxon>Streptococcaceae</taxon>
        <taxon>Streptococcus</taxon>
    </lineage>
</organism>
<reference evidence="2 3" key="1">
    <citation type="journal article" date="2009" name="J. Infect. Dis.">
        <title>Clinical, experimental, and genomic differences between intermediately pathogenic, highly pathogenic, and epidemic Streptococcus suis.</title>
        <authorList>
            <person name="Ye C."/>
            <person name="Zheng H."/>
            <person name="Zhang J."/>
            <person name="Jing H."/>
            <person name="Wang L."/>
            <person name="Xiong Y."/>
            <person name="Wang W."/>
            <person name="Zhou Z."/>
            <person name="Sun Q."/>
            <person name="Luo X."/>
            <person name="Du H."/>
            <person name="Gottschalk M."/>
            <person name="Xu J."/>
        </authorList>
    </citation>
    <scope>NUCLEOTIDE SEQUENCE [LARGE SCALE GENOMIC DNA]</scope>
    <source>
        <strain evidence="2 3">GZ1</strain>
    </source>
</reference>
<dbReference type="KEGG" id="ssw:SSGZ1_1265"/>
<dbReference type="PATRIC" id="fig|423211.3.peg.1246"/>
<evidence type="ECO:0000313" key="2">
    <source>
        <dbReference type="EMBL" id="ADE31722.1"/>
    </source>
</evidence>
<dbReference type="Proteomes" id="UP000002359">
    <property type="component" value="Chromosome"/>
</dbReference>